<dbReference type="STRING" id="686340.Metal_3547"/>
<gene>
    <name evidence="2" type="ORF">Metal_3547</name>
</gene>
<evidence type="ECO:0000313" key="3">
    <source>
        <dbReference type="Proteomes" id="UP000005090"/>
    </source>
</evidence>
<organism evidence="2 3">
    <name type="scientific">Methylomicrobium album BG8</name>
    <dbReference type="NCBI Taxonomy" id="686340"/>
    <lineage>
        <taxon>Bacteria</taxon>
        <taxon>Pseudomonadati</taxon>
        <taxon>Pseudomonadota</taxon>
        <taxon>Gammaproteobacteria</taxon>
        <taxon>Methylococcales</taxon>
        <taxon>Methylococcaceae</taxon>
        <taxon>Methylomicrobium</taxon>
    </lineage>
</organism>
<dbReference type="eggNOG" id="COG4636">
    <property type="taxonomic scope" value="Bacteria"/>
</dbReference>
<dbReference type="Proteomes" id="UP000005090">
    <property type="component" value="Chromosome"/>
</dbReference>
<sequence length="198" mass="22874">MALQNPHEVIYLTEEEYLKSELTSDFKREYLDGQAYAMAGAGYNHNCIAGNVFRKFGNHLEGKPCTPFMADMKVRLGKDYVYPDVVVDCSKMSGSDMFSENPVLIVEVLSKSTRKTDTAVKLLRYINLPSLQEYVLIEPDFVSVQVLRRNRHWLPEYYFLDDSVVFESIGLTLTVEEIYDRVDNADMNEFRQEKQQNA</sequence>
<accession>H8GGB5</accession>
<dbReference type="AlphaFoldDB" id="H8GGB5"/>
<feature type="domain" description="Putative restriction endonuclease" evidence="1">
    <location>
        <begin position="15"/>
        <end position="175"/>
    </location>
</feature>
<dbReference type="SUPFAM" id="SSF52980">
    <property type="entry name" value="Restriction endonuclease-like"/>
    <property type="match status" value="1"/>
</dbReference>
<keyword evidence="3" id="KW-1185">Reference proteome</keyword>
<dbReference type="PANTHER" id="PTHR36558:SF1">
    <property type="entry name" value="RESTRICTION ENDONUCLEASE DOMAIN-CONTAINING PROTEIN-RELATED"/>
    <property type="match status" value="1"/>
</dbReference>
<dbReference type="PANTHER" id="PTHR36558">
    <property type="entry name" value="GLR1098 PROTEIN"/>
    <property type="match status" value="1"/>
</dbReference>
<dbReference type="InterPro" id="IPR008538">
    <property type="entry name" value="Uma2"/>
</dbReference>
<dbReference type="Pfam" id="PF05685">
    <property type="entry name" value="Uma2"/>
    <property type="match status" value="1"/>
</dbReference>
<dbReference type="EMBL" id="CM001475">
    <property type="protein sequence ID" value="EIC31195.1"/>
    <property type="molecule type" value="Genomic_DNA"/>
</dbReference>
<dbReference type="Gene3D" id="3.90.1570.10">
    <property type="entry name" value="tt1808, chain A"/>
    <property type="match status" value="1"/>
</dbReference>
<dbReference type="InterPro" id="IPR012296">
    <property type="entry name" value="Nuclease_put_TT1808"/>
</dbReference>
<proteinExistence type="predicted"/>
<name>H8GGB5_METAL</name>
<evidence type="ECO:0000313" key="2">
    <source>
        <dbReference type="EMBL" id="EIC31195.1"/>
    </source>
</evidence>
<dbReference type="CDD" id="cd06260">
    <property type="entry name" value="DUF820-like"/>
    <property type="match status" value="1"/>
</dbReference>
<evidence type="ECO:0000259" key="1">
    <source>
        <dbReference type="Pfam" id="PF05685"/>
    </source>
</evidence>
<dbReference type="InterPro" id="IPR011335">
    <property type="entry name" value="Restrct_endonuc-II-like"/>
</dbReference>
<dbReference type="HOGENOM" id="CLU_076312_6_2_6"/>
<dbReference type="RefSeq" id="WP_005374376.1">
    <property type="nucleotide sequence ID" value="NZ_CM001475.1"/>
</dbReference>
<reference evidence="2 3" key="1">
    <citation type="journal article" date="2013" name="Genome Announc.">
        <title>Genome Sequence of the Obligate Gammaproteobacterial Methanotroph Methylomicrobium album Strain BG8.</title>
        <authorList>
            <person name="Kits K.D."/>
            <person name="Kalyuzhnaya M.G."/>
            <person name="Klotz M.G."/>
            <person name="Jetten M.S."/>
            <person name="Op den Camp H.J."/>
            <person name="Vuilleumier S."/>
            <person name="Bringel F."/>
            <person name="Dispirito A.A."/>
            <person name="Murrell J.C."/>
            <person name="Bruce D."/>
            <person name="Cheng J.F."/>
            <person name="Copeland A."/>
            <person name="Goodwin L."/>
            <person name="Hauser L."/>
            <person name="Lajus A."/>
            <person name="Land M.L."/>
            <person name="Lapidus A."/>
            <person name="Lucas S."/>
            <person name="Medigue C."/>
            <person name="Pitluck S."/>
            <person name="Woyke T."/>
            <person name="Zeytun A."/>
            <person name="Stein L.Y."/>
        </authorList>
    </citation>
    <scope>NUCLEOTIDE SEQUENCE [LARGE SCALE GENOMIC DNA]</scope>
    <source>
        <strain evidence="2 3">BG8</strain>
    </source>
</reference>
<protein>
    <recommendedName>
        <fullName evidence="1">Putative restriction endonuclease domain-containing protein</fullName>
    </recommendedName>
</protein>